<organism evidence="1 2">
    <name type="scientific">Testicularia cyperi</name>
    <dbReference type="NCBI Taxonomy" id="1882483"/>
    <lineage>
        <taxon>Eukaryota</taxon>
        <taxon>Fungi</taxon>
        <taxon>Dikarya</taxon>
        <taxon>Basidiomycota</taxon>
        <taxon>Ustilaginomycotina</taxon>
        <taxon>Ustilaginomycetes</taxon>
        <taxon>Ustilaginales</taxon>
        <taxon>Anthracoideaceae</taxon>
        <taxon>Testicularia</taxon>
    </lineage>
</organism>
<dbReference type="InParanoid" id="A0A317XV12"/>
<gene>
    <name evidence="1" type="ORF">BCV70DRAFT_79288</name>
</gene>
<protein>
    <submittedName>
        <fullName evidence="1">Uncharacterized protein</fullName>
    </submittedName>
</protein>
<proteinExistence type="predicted"/>
<keyword evidence="2" id="KW-1185">Reference proteome</keyword>
<reference evidence="1 2" key="1">
    <citation type="journal article" date="2018" name="Mol. Biol. Evol.">
        <title>Broad Genomic Sampling Reveals a Smut Pathogenic Ancestry of the Fungal Clade Ustilaginomycotina.</title>
        <authorList>
            <person name="Kijpornyongpan T."/>
            <person name="Mondo S.J."/>
            <person name="Barry K."/>
            <person name="Sandor L."/>
            <person name="Lee J."/>
            <person name="Lipzen A."/>
            <person name="Pangilinan J."/>
            <person name="LaButti K."/>
            <person name="Hainaut M."/>
            <person name="Henrissat B."/>
            <person name="Grigoriev I.V."/>
            <person name="Spatafora J.W."/>
            <person name="Aime M.C."/>
        </authorList>
    </citation>
    <scope>NUCLEOTIDE SEQUENCE [LARGE SCALE GENOMIC DNA]</scope>
    <source>
        <strain evidence="1 2">MCA 3645</strain>
    </source>
</reference>
<dbReference type="EMBL" id="KZ819190">
    <property type="protein sequence ID" value="PWZ01738.1"/>
    <property type="molecule type" value="Genomic_DNA"/>
</dbReference>
<sequence>MEEKVYRLLQYPSRLGELAKRVPTLQLVQIGAAESEILWSRQTQIHTVLALDFVATRGGACESGNSEVESQKGTVFSQPRPGVPAVKQCASTSLCLGPATSDSSYSSTVACSPGGADQAIASTAIRSSNPPFQPPKGHAYNTVQCREAYGV</sequence>
<evidence type="ECO:0000313" key="1">
    <source>
        <dbReference type="EMBL" id="PWZ01738.1"/>
    </source>
</evidence>
<name>A0A317XV12_9BASI</name>
<dbReference type="Proteomes" id="UP000246740">
    <property type="component" value="Unassembled WGS sequence"/>
</dbReference>
<dbReference type="AlphaFoldDB" id="A0A317XV12"/>
<evidence type="ECO:0000313" key="2">
    <source>
        <dbReference type="Proteomes" id="UP000246740"/>
    </source>
</evidence>
<accession>A0A317XV12</accession>